<organism evidence="3 4">
    <name type="scientific">Paenibacillus abyssi</name>
    <dbReference type="NCBI Taxonomy" id="1340531"/>
    <lineage>
        <taxon>Bacteria</taxon>
        <taxon>Bacillati</taxon>
        <taxon>Bacillota</taxon>
        <taxon>Bacilli</taxon>
        <taxon>Bacillales</taxon>
        <taxon>Paenibacillaceae</taxon>
        <taxon>Paenibacillus</taxon>
    </lineage>
</organism>
<dbReference type="AlphaFoldDB" id="A0A917D5U7"/>
<evidence type="ECO:0000259" key="2">
    <source>
        <dbReference type="Pfam" id="PF11575"/>
    </source>
</evidence>
<evidence type="ECO:0008006" key="5">
    <source>
        <dbReference type="Google" id="ProtNLM"/>
    </source>
</evidence>
<evidence type="ECO:0000313" key="3">
    <source>
        <dbReference type="EMBL" id="GGG11456.1"/>
    </source>
</evidence>
<keyword evidence="4" id="KW-1185">Reference proteome</keyword>
<evidence type="ECO:0000259" key="1">
    <source>
        <dbReference type="Pfam" id="PF06276"/>
    </source>
</evidence>
<reference evidence="3" key="2">
    <citation type="submission" date="2020-09" db="EMBL/GenBank/DDBJ databases">
        <authorList>
            <person name="Sun Q."/>
            <person name="Zhou Y."/>
        </authorList>
    </citation>
    <scope>NUCLEOTIDE SEQUENCE</scope>
    <source>
        <strain evidence="3">CGMCC 1.12987</strain>
    </source>
</reference>
<dbReference type="InterPro" id="IPR024726">
    <property type="entry name" value="FhuF_C"/>
</dbReference>
<feature type="domain" description="Aerobactin siderophore biosynthesis IucA/IucC-like C-terminal" evidence="1">
    <location>
        <begin position="59"/>
        <end position="211"/>
    </location>
</feature>
<gene>
    <name evidence="3" type="ORF">GCM10010916_30380</name>
</gene>
<sequence length="262" mass="30579">MATFDFLYLEEKFNIVRSDREEIIFAMSMASLLEEENAQQFLAVYAPLIKTTDLDAAAAYFAGYLGAAAASLQYSLSVWDAMFDLSCENVIVQLHRAGEYFRLAFKLINDTVEFAPRDSEERLKWREQRLTTYYHDSVSPLFQVFARCAGVDVKMLWGQLPTRFNYYMEIWMSELENAAPKSRLEADYRYLREDLAAAVFGCKKNPFEVKIRWIESLNEPGRQMRMKNACCLYYKTEGGQYCYSCPRLKEEDREARRALVRV</sequence>
<dbReference type="EMBL" id="BMGR01000010">
    <property type="protein sequence ID" value="GGG11456.1"/>
    <property type="molecule type" value="Genomic_DNA"/>
</dbReference>
<comment type="caution">
    <text evidence="3">The sequence shown here is derived from an EMBL/GenBank/DDBJ whole genome shotgun (WGS) entry which is preliminary data.</text>
</comment>
<dbReference type="InterPro" id="IPR022770">
    <property type="entry name" value="IucA/IucC-like_C"/>
</dbReference>
<dbReference type="RefSeq" id="WP_188531928.1">
    <property type="nucleotide sequence ID" value="NZ_BMGR01000010.1"/>
</dbReference>
<reference evidence="3" key="1">
    <citation type="journal article" date="2014" name="Int. J. Syst. Evol. Microbiol.">
        <title>Complete genome sequence of Corynebacterium casei LMG S-19264T (=DSM 44701T), isolated from a smear-ripened cheese.</title>
        <authorList>
            <consortium name="US DOE Joint Genome Institute (JGI-PGF)"/>
            <person name="Walter F."/>
            <person name="Albersmeier A."/>
            <person name="Kalinowski J."/>
            <person name="Ruckert C."/>
        </authorList>
    </citation>
    <scope>NUCLEOTIDE SEQUENCE</scope>
    <source>
        <strain evidence="3">CGMCC 1.12987</strain>
    </source>
</reference>
<feature type="domain" description="Ferric siderophore reductase C-terminal" evidence="2">
    <location>
        <begin position="229"/>
        <end position="247"/>
    </location>
</feature>
<name>A0A917D5U7_9BACL</name>
<protein>
    <recommendedName>
        <fullName evidence="5">Ferric siderophore reductase C-terminal domain-containing protein</fullName>
    </recommendedName>
</protein>
<dbReference type="Pfam" id="PF11575">
    <property type="entry name" value="FhuF_C"/>
    <property type="match status" value="1"/>
</dbReference>
<accession>A0A917D5U7</accession>
<dbReference type="GO" id="GO:0051537">
    <property type="term" value="F:2 iron, 2 sulfur cluster binding"/>
    <property type="evidence" value="ECO:0007669"/>
    <property type="project" value="InterPro"/>
</dbReference>
<evidence type="ECO:0000313" key="4">
    <source>
        <dbReference type="Proteomes" id="UP000644756"/>
    </source>
</evidence>
<proteinExistence type="predicted"/>
<dbReference type="Pfam" id="PF06276">
    <property type="entry name" value="FhuF"/>
    <property type="match status" value="1"/>
</dbReference>
<dbReference type="Proteomes" id="UP000644756">
    <property type="component" value="Unassembled WGS sequence"/>
</dbReference>
<dbReference type="GO" id="GO:0003824">
    <property type="term" value="F:catalytic activity"/>
    <property type="evidence" value="ECO:0007669"/>
    <property type="project" value="UniProtKB-ARBA"/>
</dbReference>